<comment type="caution">
    <text evidence="6">The sequence shown here is derived from an EMBL/GenBank/DDBJ whole genome shotgun (WGS) entry which is preliminary data.</text>
</comment>
<gene>
    <name evidence="6" type="ORF">EHW67_01775</name>
</gene>
<keyword evidence="2 6" id="KW-0378">Hydrolase</keyword>
<evidence type="ECO:0000313" key="6">
    <source>
        <dbReference type="EMBL" id="RTE55322.1"/>
    </source>
</evidence>
<proteinExistence type="inferred from homology"/>
<dbReference type="AlphaFoldDB" id="A0A430K8J6"/>
<evidence type="ECO:0000313" key="7">
    <source>
        <dbReference type="Proteomes" id="UP000267585"/>
    </source>
</evidence>
<dbReference type="Proteomes" id="UP000267585">
    <property type="component" value="Unassembled WGS sequence"/>
</dbReference>
<dbReference type="Pfam" id="PF20434">
    <property type="entry name" value="BD-FAE"/>
    <property type="match status" value="1"/>
</dbReference>
<protein>
    <submittedName>
        <fullName evidence="6">Alpha/beta hydrolase</fullName>
    </submittedName>
</protein>
<feature type="chain" id="PRO_5019238527" evidence="3">
    <location>
        <begin position="23"/>
        <end position="290"/>
    </location>
</feature>
<evidence type="ECO:0000259" key="5">
    <source>
        <dbReference type="Pfam" id="PF20434"/>
    </source>
</evidence>
<dbReference type="OrthoDB" id="9796689at2"/>
<comment type="similarity">
    <text evidence="1">Belongs to the 'GDXG' lipolytic enzyme family.</text>
</comment>
<sequence>MRIQKVFLLFISLLALSFNSRANTPEPDEKLLYKVVNGDSLYLHVFKPMKSVEPTAAIVFFFGGGWNGGRPQQFYQQSEYLASRGILAISAEYRIKTVHGTTPFDCVEDGKSAIRWVRQHAKSLHVDPNKIVASGGSAGGHVALCTALVEGHENPNENLAISSVPNAVVGYNPVFDTTEKGYGAAKVKGRETEISPAHLVREQLPPMLNFHGREDTTVPFENAERFTSLMKKAGNQCKLVAVENVGHGFFNGSFFRKGNGDKYFNLCMYNTDLFLKELGYLKGAPTIKPQ</sequence>
<dbReference type="PANTHER" id="PTHR48081">
    <property type="entry name" value="AB HYDROLASE SUPERFAMILY PROTEIN C4A8.06C"/>
    <property type="match status" value="1"/>
</dbReference>
<dbReference type="GO" id="GO:0004806">
    <property type="term" value="F:triacylglycerol lipase activity"/>
    <property type="evidence" value="ECO:0007669"/>
    <property type="project" value="TreeGrafter"/>
</dbReference>
<feature type="domain" description="BD-FAE-like" evidence="5">
    <location>
        <begin position="43"/>
        <end position="159"/>
    </location>
</feature>
<dbReference type="InterPro" id="IPR002925">
    <property type="entry name" value="Dienelactn_hydro"/>
</dbReference>
<evidence type="ECO:0000256" key="2">
    <source>
        <dbReference type="ARBA" id="ARBA00022801"/>
    </source>
</evidence>
<accession>A0A430K8J6</accession>
<keyword evidence="3" id="KW-0732">Signal</keyword>
<feature type="signal peptide" evidence="3">
    <location>
        <begin position="1"/>
        <end position="22"/>
    </location>
</feature>
<dbReference type="PANTHER" id="PTHR48081:SF30">
    <property type="entry name" value="ACETYL-HYDROLASE LIPR-RELATED"/>
    <property type="match status" value="1"/>
</dbReference>
<dbReference type="EMBL" id="RQPJ01000001">
    <property type="protein sequence ID" value="RTE55322.1"/>
    <property type="molecule type" value="Genomic_DNA"/>
</dbReference>
<dbReference type="InterPro" id="IPR050300">
    <property type="entry name" value="GDXG_lipolytic_enzyme"/>
</dbReference>
<dbReference type="Gene3D" id="3.40.50.1820">
    <property type="entry name" value="alpha/beta hydrolase"/>
    <property type="match status" value="1"/>
</dbReference>
<dbReference type="SUPFAM" id="SSF53474">
    <property type="entry name" value="alpha/beta-Hydrolases"/>
    <property type="match status" value="1"/>
</dbReference>
<dbReference type="InterPro" id="IPR029058">
    <property type="entry name" value="AB_hydrolase_fold"/>
</dbReference>
<dbReference type="Pfam" id="PF01738">
    <property type="entry name" value="DLH"/>
    <property type="match status" value="1"/>
</dbReference>
<name>A0A430K8J6_9FLAO</name>
<dbReference type="InterPro" id="IPR049492">
    <property type="entry name" value="BD-FAE-like_dom"/>
</dbReference>
<dbReference type="RefSeq" id="WP_126160625.1">
    <property type="nucleotide sequence ID" value="NZ_RQPJ01000001.1"/>
</dbReference>
<feature type="domain" description="Dienelactone hydrolase" evidence="4">
    <location>
        <begin position="182"/>
        <end position="252"/>
    </location>
</feature>
<evidence type="ECO:0000256" key="1">
    <source>
        <dbReference type="ARBA" id="ARBA00010515"/>
    </source>
</evidence>
<keyword evidence="7" id="KW-1185">Reference proteome</keyword>
<evidence type="ECO:0000256" key="3">
    <source>
        <dbReference type="SAM" id="SignalP"/>
    </source>
</evidence>
<organism evidence="6 7">
    <name type="scientific">Arenibacter aquaticus</name>
    <dbReference type="NCBI Taxonomy" id="2489054"/>
    <lineage>
        <taxon>Bacteria</taxon>
        <taxon>Pseudomonadati</taxon>
        <taxon>Bacteroidota</taxon>
        <taxon>Flavobacteriia</taxon>
        <taxon>Flavobacteriales</taxon>
        <taxon>Flavobacteriaceae</taxon>
        <taxon>Arenibacter</taxon>
    </lineage>
</organism>
<reference evidence="6 7" key="1">
    <citation type="submission" date="2018-11" db="EMBL/GenBank/DDBJ databases">
        <title>Arenibacter aquaticus sp.nov., a marine bacterium isolated from surface seawater in the South China Sea.</title>
        <authorList>
            <person name="Guo J."/>
            <person name="Sun J."/>
        </authorList>
    </citation>
    <scope>NUCLEOTIDE SEQUENCE [LARGE SCALE GENOMIC DNA]</scope>
    <source>
        <strain evidence="6 7">GUO666</strain>
    </source>
</reference>
<evidence type="ECO:0000259" key="4">
    <source>
        <dbReference type="Pfam" id="PF01738"/>
    </source>
</evidence>